<comment type="caution">
    <text evidence="2">The sequence shown here is derived from an EMBL/GenBank/DDBJ whole genome shotgun (WGS) entry which is preliminary data.</text>
</comment>
<keyword evidence="3" id="KW-1185">Reference proteome</keyword>
<sequence>MHVAIGGESLAGVSLAEEFHEDSEESPSGKGNYPLEDHGITKSPEDGRGQRMWQRRGRAWRTVGSDTGQDFEGMTL</sequence>
<dbReference type="EMBL" id="JAIWYP010000005">
    <property type="protein sequence ID" value="KAH3823190.1"/>
    <property type="molecule type" value="Genomic_DNA"/>
</dbReference>
<accession>A0A9D4JSN9</accession>
<feature type="region of interest" description="Disordered" evidence="1">
    <location>
        <begin position="1"/>
        <end position="76"/>
    </location>
</feature>
<dbReference type="Proteomes" id="UP000828390">
    <property type="component" value="Unassembled WGS sequence"/>
</dbReference>
<evidence type="ECO:0000256" key="1">
    <source>
        <dbReference type="SAM" id="MobiDB-lite"/>
    </source>
</evidence>
<protein>
    <submittedName>
        <fullName evidence="2">Uncharacterized protein</fullName>
    </submittedName>
</protein>
<dbReference type="AlphaFoldDB" id="A0A9D4JSN9"/>
<evidence type="ECO:0000313" key="2">
    <source>
        <dbReference type="EMBL" id="KAH3823190.1"/>
    </source>
</evidence>
<feature type="compositionally biased region" description="Basic and acidic residues" evidence="1">
    <location>
        <begin position="35"/>
        <end position="49"/>
    </location>
</feature>
<reference evidence="2" key="1">
    <citation type="journal article" date="2019" name="bioRxiv">
        <title>The Genome of the Zebra Mussel, Dreissena polymorpha: A Resource for Invasive Species Research.</title>
        <authorList>
            <person name="McCartney M.A."/>
            <person name="Auch B."/>
            <person name="Kono T."/>
            <person name="Mallez S."/>
            <person name="Zhang Y."/>
            <person name="Obille A."/>
            <person name="Becker A."/>
            <person name="Abrahante J.E."/>
            <person name="Garbe J."/>
            <person name="Badalamenti J.P."/>
            <person name="Herman A."/>
            <person name="Mangelson H."/>
            <person name="Liachko I."/>
            <person name="Sullivan S."/>
            <person name="Sone E.D."/>
            <person name="Koren S."/>
            <person name="Silverstein K.A.T."/>
            <person name="Beckman K.B."/>
            <person name="Gohl D.M."/>
        </authorList>
    </citation>
    <scope>NUCLEOTIDE SEQUENCE</scope>
    <source>
        <strain evidence="2">Duluth1</strain>
        <tissue evidence="2">Whole animal</tissue>
    </source>
</reference>
<reference evidence="2" key="2">
    <citation type="submission" date="2020-11" db="EMBL/GenBank/DDBJ databases">
        <authorList>
            <person name="McCartney M.A."/>
            <person name="Auch B."/>
            <person name="Kono T."/>
            <person name="Mallez S."/>
            <person name="Becker A."/>
            <person name="Gohl D.M."/>
            <person name="Silverstein K.A.T."/>
            <person name="Koren S."/>
            <person name="Bechman K.B."/>
            <person name="Herman A."/>
            <person name="Abrahante J.E."/>
            <person name="Garbe J."/>
        </authorList>
    </citation>
    <scope>NUCLEOTIDE SEQUENCE</scope>
    <source>
        <strain evidence="2">Duluth1</strain>
        <tissue evidence="2">Whole animal</tissue>
    </source>
</reference>
<name>A0A9D4JSN9_DREPO</name>
<gene>
    <name evidence="2" type="ORF">DPMN_124989</name>
</gene>
<proteinExistence type="predicted"/>
<evidence type="ECO:0000313" key="3">
    <source>
        <dbReference type="Proteomes" id="UP000828390"/>
    </source>
</evidence>
<organism evidence="2 3">
    <name type="scientific">Dreissena polymorpha</name>
    <name type="common">Zebra mussel</name>
    <name type="synonym">Mytilus polymorpha</name>
    <dbReference type="NCBI Taxonomy" id="45954"/>
    <lineage>
        <taxon>Eukaryota</taxon>
        <taxon>Metazoa</taxon>
        <taxon>Spiralia</taxon>
        <taxon>Lophotrochozoa</taxon>
        <taxon>Mollusca</taxon>
        <taxon>Bivalvia</taxon>
        <taxon>Autobranchia</taxon>
        <taxon>Heteroconchia</taxon>
        <taxon>Euheterodonta</taxon>
        <taxon>Imparidentia</taxon>
        <taxon>Neoheterodontei</taxon>
        <taxon>Myida</taxon>
        <taxon>Dreissenoidea</taxon>
        <taxon>Dreissenidae</taxon>
        <taxon>Dreissena</taxon>
    </lineage>
</organism>